<feature type="transmembrane region" description="Helical" evidence="1">
    <location>
        <begin position="69"/>
        <end position="91"/>
    </location>
</feature>
<dbReference type="AlphaFoldDB" id="A0A6M2F191"/>
<evidence type="ECO:0000256" key="1">
    <source>
        <dbReference type="SAM" id="Phobius"/>
    </source>
</evidence>
<proteinExistence type="predicted"/>
<dbReference type="PANTHER" id="PTHR35771">
    <property type="entry name" value="TRANSMEMBRANE PROTEIN-RELATED"/>
    <property type="match status" value="1"/>
</dbReference>
<name>A0A6M2F191_9ROSI</name>
<accession>A0A6M2F191</accession>
<protein>
    <submittedName>
        <fullName evidence="2">Uncharacterized protein</fullName>
    </submittedName>
</protein>
<sequence length="199" mass="22268">MQSYHICNPSSLFFFPSCLLPLPLSSSSASLSLSLSLSLKQPLPRLPPPLSPMFEFGDDLTIEGYRVSWLIWIQVLVLLLLILLLFCFSFFPADLPDTTTTSSSASPPALGVFTHLNSHLDNQILRHNDHVSNRLQHSQAQQNQSIKGEITTNTGRRIVSEDNIGNSSDFFCFHPCNYFRLAKLAFLKCFGLDFLSDNS</sequence>
<keyword evidence="1" id="KW-0472">Membrane</keyword>
<keyword evidence="1" id="KW-0812">Transmembrane</keyword>
<evidence type="ECO:0000313" key="2">
    <source>
        <dbReference type="EMBL" id="NUU91302.1"/>
    </source>
</evidence>
<dbReference type="PANTHER" id="PTHR35771:SF3">
    <property type="entry name" value="TRANSMEMBRANE PROTEIN"/>
    <property type="match status" value="1"/>
</dbReference>
<reference evidence="2" key="1">
    <citation type="submission" date="2020-03" db="EMBL/GenBank/DDBJ databases">
        <authorList>
            <person name="Zhang R."/>
        </authorList>
    </citation>
    <scope>NUCLEOTIDE SEQUENCE</scope>
</reference>
<keyword evidence="1" id="KW-1133">Transmembrane helix</keyword>
<dbReference type="EMBL" id="GILB01010969">
    <property type="protein sequence ID" value="NUU91302.1"/>
    <property type="molecule type" value="Transcribed_RNA"/>
</dbReference>
<organism evidence="2">
    <name type="scientific">Populus davidiana</name>
    <dbReference type="NCBI Taxonomy" id="266767"/>
    <lineage>
        <taxon>Eukaryota</taxon>
        <taxon>Viridiplantae</taxon>
        <taxon>Streptophyta</taxon>
        <taxon>Embryophyta</taxon>
        <taxon>Tracheophyta</taxon>
        <taxon>Spermatophyta</taxon>
        <taxon>Magnoliopsida</taxon>
        <taxon>eudicotyledons</taxon>
        <taxon>Gunneridae</taxon>
        <taxon>Pentapetalae</taxon>
        <taxon>rosids</taxon>
        <taxon>fabids</taxon>
        <taxon>Malpighiales</taxon>
        <taxon>Salicaceae</taxon>
        <taxon>Saliceae</taxon>
        <taxon>Populus</taxon>
    </lineage>
</organism>